<dbReference type="InterPro" id="IPR044810">
    <property type="entry name" value="WRKY_plant"/>
</dbReference>
<protein>
    <submittedName>
        <fullName evidence="7">Wrky transcription factor 53</fullName>
    </submittedName>
</protein>
<dbReference type="PANTHER" id="PTHR32096:SF145">
    <property type="entry name" value="WRKY TRANSCRIPTION FACTOR 53-RELATED"/>
    <property type="match status" value="1"/>
</dbReference>
<keyword evidence="3" id="KW-0238">DNA-binding</keyword>
<keyword evidence="5" id="KW-0539">Nucleus</keyword>
<dbReference type="Proteomes" id="UP000187609">
    <property type="component" value="Unassembled WGS sequence"/>
</dbReference>
<keyword evidence="8" id="KW-1185">Reference proteome</keyword>
<evidence type="ECO:0000256" key="3">
    <source>
        <dbReference type="ARBA" id="ARBA00023125"/>
    </source>
</evidence>
<dbReference type="Gene3D" id="2.20.25.80">
    <property type="entry name" value="WRKY domain"/>
    <property type="match status" value="1"/>
</dbReference>
<dbReference type="GO" id="GO:0000976">
    <property type="term" value="F:transcription cis-regulatory region binding"/>
    <property type="evidence" value="ECO:0007669"/>
    <property type="project" value="TreeGrafter"/>
</dbReference>
<keyword evidence="4" id="KW-0804">Transcription</keyword>
<dbReference type="InterPro" id="IPR036576">
    <property type="entry name" value="WRKY_dom_sf"/>
</dbReference>
<evidence type="ECO:0000256" key="2">
    <source>
        <dbReference type="ARBA" id="ARBA00023015"/>
    </source>
</evidence>
<feature type="domain" description="WRKY" evidence="6">
    <location>
        <begin position="88"/>
        <end position="103"/>
    </location>
</feature>
<dbReference type="PANTHER" id="PTHR32096">
    <property type="entry name" value="WRKY TRANSCRIPTION FACTOR 30-RELATED-RELATED"/>
    <property type="match status" value="1"/>
</dbReference>
<organism evidence="7 8">
    <name type="scientific">Nicotiana attenuata</name>
    <name type="common">Coyote tobacco</name>
    <dbReference type="NCBI Taxonomy" id="49451"/>
    <lineage>
        <taxon>Eukaryota</taxon>
        <taxon>Viridiplantae</taxon>
        <taxon>Streptophyta</taxon>
        <taxon>Embryophyta</taxon>
        <taxon>Tracheophyta</taxon>
        <taxon>Spermatophyta</taxon>
        <taxon>Magnoliopsida</taxon>
        <taxon>eudicotyledons</taxon>
        <taxon>Gunneridae</taxon>
        <taxon>Pentapetalae</taxon>
        <taxon>asterids</taxon>
        <taxon>lamiids</taxon>
        <taxon>Solanales</taxon>
        <taxon>Solanaceae</taxon>
        <taxon>Nicotianoideae</taxon>
        <taxon>Nicotianeae</taxon>
        <taxon>Nicotiana</taxon>
    </lineage>
</organism>
<comment type="subcellular location">
    <subcellularLocation>
        <location evidence="1">Nucleus</location>
    </subcellularLocation>
</comment>
<dbReference type="AlphaFoldDB" id="A0A1J6L762"/>
<keyword evidence="2" id="KW-0805">Transcription regulation</keyword>
<dbReference type="InterPro" id="IPR003657">
    <property type="entry name" value="WRKY_dom"/>
</dbReference>
<dbReference type="Gramene" id="OIT26945">
    <property type="protein sequence ID" value="OIT26945"/>
    <property type="gene ID" value="A4A49_60334"/>
</dbReference>
<evidence type="ECO:0000259" key="6">
    <source>
        <dbReference type="Pfam" id="PF03106"/>
    </source>
</evidence>
<reference evidence="7" key="1">
    <citation type="submission" date="2016-11" db="EMBL/GenBank/DDBJ databases">
        <title>The genome of Nicotiana attenuata.</title>
        <authorList>
            <person name="Xu S."/>
            <person name="Brockmoeller T."/>
            <person name="Gaquerel E."/>
            <person name="Navarro A."/>
            <person name="Kuhl H."/>
            <person name="Gase K."/>
            <person name="Ling Z."/>
            <person name="Zhou W."/>
            <person name="Kreitzer C."/>
            <person name="Stanke M."/>
            <person name="Tang H."/>
            <person name="Lyons E."/>
            <person name="Pandey P."/>
            <person name="Pandey S.P."/>
            <person name="Timmermann B."/>
            <person name="Baldwin I.T."/>
        </authorList>
    </citation>
    <scope>NUCLEOTIDE SEQUENCE [LARGE SCALE GENOMIC DNA]</scope>
    <source>
        <strain evidence="7">UT</strain>
    </source>
</reference>
<dbReference type="EMBL" id="MJEQ01002597">
    <property type="protein sequence ID" value="OIT26945.1"/>
    <property type="molecule type" value="Genomic_DNA"/>
</dbReference>
<comment type="caution">
    <text evidence="7">The sequence shown here is derived from an EMBL/GenBank/DDBJ whole genome shotgun (WGS) entry which is preliminary data.</text>
</comment>
<dbReference type="Pfam" id="PF03106">
    <property type="entry name" value="WRKY"/>
    <property type="match status" value="1"/>
</dbReference>
<dbReference type="GO" id="GO:0005634">
    <property type="term" value="C:nucleus"/>
    <property type="evidence" value="ECO:0007669"/>
    <property type="project" value="UniProtKB-SubCell"/>
</dbReference>
<gene>
    <name evidence="7" type="primary">WRKY53_0</name>
    <name evidence="7" type="ORF">A4A49_60334</name>
</gene>
<dbReference type="SUPFAM" id="SSF118290">
    <property type="entry name" value="WRKY DNA-binding domain"/>
    <property type="match status" value="1"/>
</dbReference>
<evidence type="ECO:0000313" key="8">
    <source>
        <dbReference type="Proteomes" id="UP000187609"/>
    </source>
</evidence>
<proteinExistence type="predicted"/>
<sequence length="117" mass="13545">MQIILSSFENSLSILKWTDSITQTQQIVVAPPPSISVDEISTKTDDLNGNFKDNDQDLRYVSKKRKQLPTWTEQVRVSAENGFEGPTDDGYSWRKYGQKDILGYCNFVWTKRHSWLL</sequence>
<evidence type="ECO:0000256" key="4">
    <source>
        <dbReference type="ARBA" id="ARBA00023163"/>
    </source>
</evidence>
<accession>A0A1J6L762</accession>
<evidence type="ECO:0000313" key="7">
    <source>
        <dbReference type="EMBL" id="OIT26945.1"/>
    </source>
</evidence>
<dbReference type="STRING" id="49451.A0A1J6L762"/>
<dbReference type="GO" id="GO:0003700">
    <property type="term" value="F:DNA-binding transcription factor activity"/>
    <property type="evidence" value="ECO:0007669"/>
    <property type="project" value="InterPro"/>
</dbReference>
<evidence type="ECO:0000256" key="5">
    <source>
        <dbReference type="ARBA" id="ARBA00023242"/>
    </source>
</evidence>
<name>A0A1J6L762_NICAT</name>
<evidence type="ECO:0000256" key="1">
    <source>
        <dbReference type="ARBA" id="ARBA00004123"/>
    </source>
</evidence>